<evidence type="ECO:0000313" key="3">
    <source>
        <dbReference type="Proteomes" id="UP000503447"/>
    </source>
</evidence>
<dbReference type="RefSeq" id="WP_171474422.1">
    <property type="nucleotide sequence ID" value="NZ_CP053452.2"/>
</dbReference>
<organism evidence="2 3">
    <name type="scientific">Frigoriglobus tundricola</name>
    <dbReference type="NCBI Taxonomy" id="2774151"/>
    <lineage>
        <taxon>Bacteria</taxon>
        <taxon>Pseudomonadati</taxon>
        <taxon>Planctomycetota</taxon>
        <taxon>Planctomycetia</taxon>
        <taxon>Gemmatales</taxon>
        <taxon>Gemmataceae</taxon>
        <taxon>Frigoriglobus</taxon>
    </lineage>
</organism>
<feature type="signal peptide" evidence="1">
    <location>
        <begin position="1"/>
        <end position="20"/>
    </location>
</feature>
<reference evidence="3" key="1">
    <citation type="submission" date="2020-05" db="EMBL/GenBank/DDBJ databases">
        <title>Frigoriglobus tundricola gen. nov., sp. nov., a psychrotolerant cellulolytic planctomycete of the family Gemmataceae with two divergent copies of 16S rRNA gene.</title>
        <authorList>
            <person name="Kulichevskaya I.S."/>
            <person name="Ivanova A.A."/>
            <person name="Naumoff D.G."/>
            <person name="Beletsky A.V."/>
            <person name="Rijpstra W.I.C."/>
            <person name="Sinninghe Damste J.S."/>
            <person name="Mardanov A.V."/>
            <person name="Ravin N.V."/>
            <person name="Dedysh S.N."/>
        </authorList>
    </citation>
    <scope>NUCLEOTIDE SEQUENCE [LARGE SCALE GENOMIC DNA]</scope>
    <source>
        <strain evidence="3">PL17</strain>
    </source>
</reference>
<evidence type="ECO:0000256" key="1">
    <source>
        <dbReference type="SAM" id="SignalP"/>
    </source>
</evidence>
<dbReference type="Proteomes" id="UP000503447">
    <property type="component" value="Chromosome"/>
</dbReference>
<protein>
    <submittedName>
        <fullName evidence="2">Uncharacterized protein</fullName>
    </submittedName>
</protein>
<keyword evidence="3" id="KW-1185">Reference proteome</keyword>
<accession>A0A6M5Z1D8</accession>
<proteinExistence type="predicted"/>
<name>A0A6M5Z1D8_9BACT</name>
<gene>
    <name evidence="2" type="ORF">FTUN_7072</name>
</gene>
<dbReference type="KEGG" id="ftj:FTUN_7072"/>
<dbReference type="AlphaFoldDB" id="A0A6M5Z1D8"/>
<keyword evidence="1" id="KW-0732">Signal</keyword>
<evidence type="ECO:0000313" key="2">
    <source>
        <dbReference type="EMBL" id="QJW99460.1"/>
    </source>
</evidence>
<feature type="chain" id="PRO_5026892172" evidence="1">
    <location>
        <begin position="21"/>
        <end position="138"/>
    </location>
</feature>
<dbReference type="EMBL" id="CP053452">
    <property type="protein sequence ID" value="QJW99460.1"/>
    <property type="molecule type" value="Genomic_DNA"/>
</dbReference>
<sequence>MSRLFVAAALALSVCAVSTADEPKKEKATVDLFASVEDETLKKEAPESDVIVSAKAWEKLAKAWGIKDPAKVDFAKEILVVQTTVGSRLTVTTKLDDTGDLKVLGIATRDLRPGFRYAIKSVSKEGVKTVNGKELPKE</sequence>